<dbReference type="EMBL" id="JABXBU010000002">
    <property type="protein sequence ID" value="KAF8793719.1"/>
    <property type="molecule type" value="Genomic_DNA"/>
</dbReference>
<keyword evidence="2" id="KW-1185">Reference proteome</keyword>
<evidence type="ECO:0000313" key="2">
    <source>
        <dbReference type="Proteomes" id="UP000807504"/>
    </source>
</evidence>
<dbReference type="Proteomes" id="UP000807504">
    <property type="component" value="Unassembled WGS sequence"/>
</dbReference>
<proteinExistence type="predicted"/>
<name>A0A8T0FVN6_ARGBR</name>
<dbReference type="AlphaFoldDB" id="A0A8T0FVN6"/>
<protein>
    <submittedName>
        <fullName evidence="1">Uncharacterized protein</fullName>
    </submittedName>
</protein>
<comment type="caution">
    <text evidence="1">The sequence shown here is derived from an EMBL/GenBank/DDBJ whole genome shotgun (WGS) entry which is preliminary data.</text>
</comment>
<evidence type="ECO:0000313" key="1">
    <source>
        <dbReference type="EMBL" id="KAF8793719.1"/>
    </source>
</evidence>
<reference evidence="1" key="1">
    <citation type="journal article" date="2020" name="bioRxiv">
        <title>Chromosome-level reference genome of the European wasp spider Argiope bruennichi: a resource for studies on range expansion and evolutionary adaptation.</title>
        <authorList>
            <person name="Sheffer M.M."/>
            <person name="Hoppe A."/>
            <person name="Krehenwinkel H."/>
            <person name="Uhl G."/>
            <person name="Kuss A.W."/>
            <person name="Jensen L."/>
            <person name="Jensen C."/>
            <person name="Gillespie R.G."/>
            <person name="Hoff K.J."/>
            <person name="Prost S."/>
        </authorList>
    </citation>
    <scope>NUCLEOTIDE SEQUENCE</scope>
</reference>
<sequence length="68" mass="8026">MKDGLIMNQIGQILKRISTDFEAIRKKRFDKKSLVKFKKLVSDSSKLLYWPLDALTELSFLFLIYITK</sequence>
<accession>A0A8T0FVN6</accession>
<gene>
    <name evidence="1" type="ORF">HNY73_001764</name>
</gene>
<reference evidence="1" key="2">
    <citation type="submission" date="2020-06" db="EMBL/GenBank/DDBJ databases">
        <authorList>
            <person name="Sheffer M."/>
        </authorList>
    </citation>
    <scope>NUCLEOTIDE SEQUENCE</scope>
</reference>
<organism evidence="1 2">
    <name type="scientific">Argiope bruennichi</name>
    <name type="common">Wasp spider</name>
    <name type="synonym">Aranea bruennichi</name>
    <dbReference type="NCBI Taxonomy" id="94029"/>
    <lineage>
        <taxon>Eukaryota</taxon>
        <taxon>Metazoa</taxon>
        <taxon>Ecdysozoa</taxon>
        <taxon>Arthropoda</taxon>
        <taxon>Chelicerata</taxon>
        <taxon>Arachnida</taxon>
        <taxon>Araneae</taxon>
        <taxon>Araneomorphae</taxon>
        <taxon>Entelegynae</taxon>
        <taxon>Araneoidea</taxon>
        <taxon>Araneidae</taxon>
        <taxon>Argiope</taxon>
    </lineage>
</organism>